<comment type="caution">
    <text evidence="3">The sequence shown here is derived from an EMBL/GenBank/DDBJ whole genome shotgun (WGS) entry which is preliminary data.</text>
</comment>
<feature type="non-terminal residue" evidence="3">
    <location>
        <position position="257"/>
    </location>
</feature>
<dbReference type="InterPro" id="IPR000998">
    <property type="entry name" value="MAM_dom"/>
</dbReference>
<keyword evidence="4" id="KW-1185">Reference proteome</keyword>
<evidence type="ECO:0000313" key="3">
    <source>
        <dbReference type="EMBL" id="KAK7475352.1"/>
    </source>
</evidence>
<gene>
    <name evidence="3" type="ORF">BaRGS_00033428</name>
</gene>
<dbReference type="EMBL" id="JACVVK020000409">
    <property type="protein sequence ID" value="KAK7475352.1"/>
    <property type="molecule type" value="Genomic_DNA"/>
</dbReference>
<reference evidence="3 4" key="1">
    <citation type="journal article" date="2023" name="Sci. Data">
        <title>Genome assembly of the Korean intertidal mud-creeper Batillaria attramentaria.</title>
        <authorList>
            <person name="Patra A.K."/>
            <person name="Ho P.T."/>
            <person name="Jun S."/>
            <person name="Lee S.J."/>
            <person name="Kim Y."/>
            <person name="Won Y.J."/>
        </authorList>
    </citation>
    <scope>NUCLEOTIDE SEQUENCE [LARGE SCALE GENOMIC DNA]</scope>
    <source>
        <strain evidence="3">Wonlab-2016</strain>
    </source>
</reference>
<dbReference type="Gene3D" id="2.60.120.200">
    <property type="match status" value="1"/>
</dbReference>
<dbReference type="Proteomes" id="UP001519460">
    <property type="component" value="Unassembled WGS sequence"/>
</dbReference>
<accession>A0ABD0JLK0</accession>
<name>A0ABD0JLK0_9CAEN</name>
<proteinExistence type="predicted"/>
<evidence type="ECO:0000313" key="4">
    <source>
        <dbReference type="Proteomes" id="UP001519460"/>
    </source>
</evidence>
<organism evidence="3 4">
    <name type="scientific">Batillaria attramentaria</name>
    <dbReference type="NCBI Taxonomy" id="370345"/>
    <lineage>
        <taxon>Eukaryota</taxon>
        <taxon>Metazoa</taxon>
        <taxon>Spiralia</taxon>
        <taxon>Lophotrochozoa</taxon>
        <taxon>Mollusca</taxon>
        <taxon>Gastropoda</taxon>
        <taxon>Caenogastropoda</taxon>
        <taxon>Sorbeoconcha</taxon>
        <taxon>Cerithioidea</taxon>
        <taxon>Batillariidae</taxon>
        <taxon>Batillaria</taxon>
    </lineage>
</organism>
<keyword evidence="1" id="KW-0472">Membrane</keyword>
<dbReference type="Pfam" id="PF00629">
    <property type="entry name" value="MAM"/>
    <property type="match status" value="1"/>
</dbReference>
<evidence type="ECO:0000256" key="1">
    <source>
        <dbReference type="SAM" id="Phobius"/>
    </source>
</evidence>
<feature type="domain" description="MAM" evidence="2">
    <location>
        <begin position="22"/>
        <end position="153"/>
    </location>
</feature>
<dbReference type="AlphaFoldDB" id="A0ABD0JLK0"/>
<feature type="transmembrane region" description="Helical" evidence="1">
    <location>
        <begin position="209"/>
        <end position="235"/>
    </location>
</feature>
<evidence type="ECO:0000259" key="2">
    <source>
        <dbReference type="Pfam" id="PF00629"/>
    </source>
</evidence>
<feature type="non-terminal residue" evidence="3">
    <location>
        <position position="1"/>
    </location>
</feature>
<protein>
    <recommendedName>
        <fullName evidence="2">MAM domain-containing protein</fullName>
    </recommendedName>
</protein>
<keyword evidence="1" id="KW-0812">Transmembrane</keyword>
<sequence>QSVHTCVPSAGKIPFACEVLDKNDDCNWACAFSSEGAEGYSTLHQLHLSVARESGGDAKSRSTACLTSANGHCLRFCYNLFGDKSNRVYVVVNYHNGTSNVVFSAAPIGHWEQAELPIQTAVEFTVMVGEEIVQGSGHRILLENFEYQTLECNNSKRNDAAVFRRTKLLTANPSFTWTTRPQNSSAVDHTSDTDDESTYSYNSSSHNSLLIGVAVFAVVFVILVTAFIIFIVTVVRKMRRQTKKDESVQADADFKGA</sequence>
<keyword evidence="1" id="KW-1133">Transmembrane helix</keyword>